<evidence type="ECO:0000256" key="5">
    <source>
        <dbReference type="ARBA" id="ARBA00022801"/>
    </source>
</evidence>
<dbReference type="RefSeq" id="WP_060381528.1">
    <property type="nucleotide sequence ID" value="NZ_MTDB01000004.1"/>
</dbReference>
<dbReference type="SUPFAM" id="SSF51556">
    <property type="entry name" value="Metallo-dependent hydrolases"/>
    <property type="match status" value="1"/>
</dbReference>
<evidence type="ECO:0000256" key="3">
    <source>
        <dbReference type="ARBA" id="ARBA00010286"/>
    </source>
</evidence>
<comment type="similarity">
    <text evidence="3">Belongs to the metallo-dependent hydrolases superfamily. DHOase family. Class I DHOase subfamily.</text>
</comment>
<dbReference type="GO" id="GO:0004151">
    <property type="term" value="F:dihydroorotase activity"/>
    <property type="evidence" value="ECO:0007669"/>
    <property type="project" value="UniProtKB-EC"/>
</dbReference>
<dbReference type="GO" id="GO:0046872">
    <property type="term" value="F:metal ion binding"/>
    <property type="evidence" value="ECO:0007669"/>
    <property type="project" value="UniProtKB-KW"/>
</dbReference>
<dbReference type="NCBIfam" id="NF006688">
    <property type="entry name" value="PRK09236.1"/>
    <property type="match status" value="1"/>
</dbReference>
<evidence type="ECO:0000256" key="4">
    <source>
        <dbReference type="ARBA" id="ARBA00022723"/>
    </source>
</evidence>
<organism evidence="7">
    <name type="scientific">Flavobacterium columnare</name>
    <dbReference type="NCBI Taxonomy" id="996"/>
    <lineage>
        <taxon>Bacteria</taxon>
        <taxon>Pseudomonadati</taxon>
        <taxon>Bacteroidota</taxon>
        <taxon>Flavobacteriia</taxon>
        <taxon>Flavobacteriales</taxon>
        <taxon>Flavobacteriaceae</taxon>
        <taxon>Flavobacterium</taxon>
    </lineage>
</organism>
<dbReference type="Gene3D" id="3.20.20.140">
    <property type="entry name" value="Metal-dependent hydrolases"/>
    <property type="match status" value="1"/>
</dbReference>
<name>A0AA94F3Z3_9FLAO</name>
<comment type="cofactor">
    <cofactor evidence="1">
        <name>Zn(2+)</name>
        <dbReference type="ChEBI" id="CHEBI:29105"/>
    </cofactor>
</comment>
<gene>
    <name evidence="7" type="ORF">EJB19_02995</name>
</gene>
<keyword evidence="4" id="KW-0479">Metal-binding</keyword>
<dbReference type="SUPFAM" id="SSF51338">
    <property type="entry name" value="Composite domain of metallo-dependent hydrolases"/>
    <property type="match status" value="1"/>
</dbReference>
<dbReference type="EMBL" id="RWGX01000003">
    <property type="protein sequence ID" value="RVU89113.1"/>
    <property type="molecule type" value="Genomic_DNA"/>
</dbReference>
<dbReference type="PROSITE" id="PS00483">
    <property type="entry name" value="DIHYDROOROTASE_2"/>
    <property type="match status" value="1"/>
</dbReference>
<dbReference type="Gene3D" id="2.30.40.10">
    <property type="entry name" value="Urease, subunit C, domain 1"/>
    <property type="match status" value="1"/>
</dbReference>
<dbReference type="InterPro" id="IPR011059">
    <property type="entry name" value="Metal-dep_hydrolase_composite"/>
</dbReference>
<dbReference type="GO" id="GO:0006145">
    <property type="term" value="P:purine nucleobase catabolic process"/>
    <property type="evidence" value="ECO:0007669"/>
    <property type="project" value="TreeGrafter"/>
</dbReference>
<dbReference type="GO" id="GO:0005737">
    <property type="term" value="C:cytoplasm"/>
    <property type="evidence" value="ECO:0007669"/>
    <property type="project" value="TreeGrafter"/>
</dbReference>
<dbReference type="EC" id="3.5.2.3" evidence="7"/>
<dbReference type="InterPro" id="IPR050138">
    <property type="entry name" value="DHOase/Allantoinase_Hydrolase"/>
</dbReference>
<dbReference type="GeneID" id="56894427"/>
<reference evidence="7" key="1">
    <citation type="submission" date="2018-12" db="EMBL/GenBank/DDBJ databases">
        <title>Draft genome sequence of Flaovobacterium columnare BGFS27 isolated from channel catfish in Alabama.</title>
        <authorList>
            <person name="Cai W."/>
            <person name="Arias C."/>
        </authorList>
    </citation>
    <scope>NUCLEOTIDE SEQUENCE [LARGE SCALE GENOMIC DNA]</scope>
    <source>
        <strain evidence="7">BGFS27</strain>
    </source>
</reference>
<evidence type="ECO:0000256" key="2">
    <source>
        <dbReference type="ARBA" id="ARBA00002368"/>
    </source>
</evidence>
<feature type="domain" description="Amidohydrolase-related" evidence="6">
    <location>
        <begin position="51"/>
        <end position="426"/>
    </location>
</feature>
<keyword evidence="5 7" id="KW-0378">Hydrolase</keyword>
<dbReference type="InterPro" id="IPR002195">
    <property type="entry name" value="Dihydroorotase_CS"/>
</dbReference>
<comment type="function">
    <text evidence="2">Catalyzes the reversible cyclization of carbamoyl aspartate to dihydroorotate.</text>
</comment>
<dbReference type="PANTHER" id="PTHR43668:SF4">
    <property type="entry name" value="ALLANTOINASE"/>
    <property type="match status" value="1"/>
</dbReference>
<comment type="caution">
    <text evidence="7">The sequence shown here is derived from an EMBL/GenBank/DDBJ whole genome shotgun (WGS) entry which is preliminary data.</text>
</comment>
<dbReference type="KEGG" id="fcv:AWN65_01380"/>
<dbReference type="AlphaFoldDB" id="A0AA94F3Z3"/>
<dbReference type="CDD" id="cd01318">
    <property type="entry name" value="DHOase_IIb"/>
    <property type="match status" value="1"/>
</dbReference>
<sequence>MKTILIKNAQIVNEGHIFKGDVLIENKFIIDIAEHITPLKDFEIIDAQNNYLIPGAIDDQVHFREPGLTHKGTIASESRAAIAGGITSFMEQPNTVPNAVTQELLEQKYEIASKTSYANYSFMMGATNDNLEEVLKTNPRNVAAIKIFLGSSTGNMLVDREEVLEKIFSHTNMIICVHCEDETTIQNNLADYKEKYGDNIPIDCHHLIRSEEACYISSSKAIELAKKTGARLHIFHLSTAKEMSLLDNSIPLENKKITAEVCVHHLWFTDKDYADKGTLIKWNPAVKTETDKNALWEALLDNRIDVIATDHAPHTQEEKQKPYTSAPSGGPLVQHAVVALFEAFHQGKISIERIVEKMAHNPAKLFQIDRRGFIKKGYYADLAIINTNSPWTVSKDNILYQCGWSPFENYTFKSKITHTFVNGNLVYENNQVKDLQEGMRLEFNR</sequence>
<dbReference type="NCBIfam" id="TIGR00857">
    <property type="entry name" value="pyrC_multi"/>
    <property type="match status" value="1"/>
</dbReference>
<dbReference type="Pfam" id="PF01979">
    <property type="entry name" value="Amidohydro_1"/>
    <property type="match status" value="1"/>
</dbReference>
<dbReference type="InterPro" id="IPR006680">
    <property type="entry name" value="Amidohydro-rel"/>
</dbReference>
<evidence type="ECO:0000313" key="7">
    <source>
        <dbReference type="EMBL" id="RVU89113.1"/>
    </source>
</evidence>
<dbReference type="InterPro" id="IPR032466">
    <property type="entry name" value="Metal_Hydrolase"/>
</dbReference>
<evidence type="ECO:0000256" key="1">
    <source>
        <dbReference type="ARBA" id="ARBA00001947"/>
    </source>
</evidence>
<accession>A0AA94F3Z3</accession>
<evidence type="ECO:0000259" key="6">
    <source>
        <dbReference type="Pfam" id="PF01979"/>
    </source>
</evidence>
<protein>
    <submittedName>
        <fullName evidence="7">Dihydroorotase</fullName>
        <ecNumber evidence="7">3.5.2.3</ecNumber>
    </submittedName>
</protein>
<proteinExistence type="inferred from homology"/>
<dbReference type="GO" id="GO:0004038">
    <property type="term" value="F:allantoinase activity"/>
    <property type="evidence" value="ECO:0007669"/>
    <property type="project" value="TreeGrafter"/>
</dbReference>
<dbReference type="PANTHER" id="PTHR43668">
    <property type="entry name" value="ALLANTOINASE"/>
    <property type="match status" value="1"/>
</dbReference>